<reference evidence="2 3" key="1">
    <citation type="journal article" date="2023" name="G3 (Bethesda)">
        <title>A haplotype-resolved chromosome-scale genome for Quercus rubra L. provides insights into the genetics of adaptive traits for red oak species.</title>
        <authorList>
            <person name="Kapoor B."/>
            <person name="Jenkins J."/>
            <person name="Schmutz J."/>
            <person name="Zhebentyayeva T."/>
            <person name="Kuelheim C."/>
            <person name="Coggeshall M."/>
            <person name="Heim C."/>
            <person name="Lasky J.R."/>
            <person name="Leites L."/>
            <person name="Islam-Faridi N."/>
            <person name="Romero-Severson J."/>
            <person name="DeLeo V.L."/>
            <person name="Lucas S.M."/>
            <person name="Lazic D."/>
            <person name="Gailing O."/>
            <person name="Carlson J."/>
            <person name="Staton M."/>
        </authorList>
    </citation>
    <scope>NUCLEOTIDE SEQUENCE [LARGE SCALE GENOMIC DNA]</scope>
    <source>
        <strain evidence="2">Pseudo-F2</strain>
    </source>
</reference>
<proteinExistence type="predicted"/>
<feature type="region of interest" description="Disordered" evidence="1">
    <location>
        <begin position="83"/>
        <end position="116"/>
    </location>
</feature>
<protein>
    <submittedName>
        <fullName evidence="2">Uncharacterized protein</fullName>
    </submittedName>
</protein>
<feature type="compositionally biased region" description="Acidic residues" evidence="1">
    <location>
        <begin position="90"/>
        <end position="99"/>
    </location>
</feature>
<evidence type="ECO:0000256" key="1">
    <source>
        <dbReference type="SAM" id="MobiDB-lite"/>
    </source>
</evidence>
<dbReference type="AlphaFoldDB" id="A0AAN7IW38"/>
<gene>
    <name evidence="2" type="ORF">RGQ29_019675</name>
</gene>
<dbReference type="Proteomes" id="UP001324115">
    <property type="component" value="Unassembled WGS sequence"/>
</dbReference>
<evidence type="ECO:0000313" key="2">
    <source>
        <dbReference type="EMBL" id="KAK4588762.1"/>
    </source>
</evidence>
<keyword evidence="3" id="KW-1185">Reference proteome</keyword>
<dbReference type="EMBL" id="JAXUIC010000005">
    <property type="protein sequence ID" value="KAK4588762.1"/>
    <property type="molecule type" value="Genomic_DNA"/>
</dbReference>
<accession>A0AAN7IW38</accession>
<sequence length="116" mass="12772">MIFQVLLIGGSTGTMLEALHAVGDGHDGHDGSLGEIFEENNGYVAPSYDEELSSGNKIKMKLKEFHKSTASFSALDRNYLTPFFTSHNGDDEEDEEEQDVPMTSSRRGGFRGRGRV</sequence>
<evidence type="ECO:0000313" key="3">
    <source>
        <dbReference type="Proteomes" id="UP001324115"/>
    </source>
</evidence>
<name>A0AAN7IW38_QUERU</name>
<comment type="caution">
    <text evidence="2">The sequence shown here is derived from an EMBL/GenBank/DDBJ whole genome shotgun (WGS) entry which is preliminary data.</text>
</comment>
<organism evidence="2 3">
    <name type="scientific">Quercus rubra</name>
    <name type="common">Northern red oak</name>
    <name type="synonym">Quercus borealis</name>
    <dbReference type="NCBI Taxonomy" id="3512"/>
    <lineage>
        <taxon>Eukaryota</taxon>
        <taxon>Viridiplantae</taxon>
        <taxon>Streptophyta</taxon>
        <taxon>Embryophyta</taxon>
        <taxon>Tracheophyta</taxon>
        <taxon>Spermatophyta</taxon>
        <taxon>Magnoliopsida</taxon>
        <taxon>eudicotyledons</taxon>
        <taxon>Gunneridae</taxon>
        <taxon>Pentapetalae</taxon>
        <taxon>rosids</taxon>
        <taxon>fabids</taxon>
        <taxon>Fagales</taxon>
        <taxon>Fagaceae</taxon>
        <taxon>Quercus</taxon>
    </lineage>
</organism>